<feature type="region of interest" description="Disordered" evidence="1">
    <location>
        <begin position="263"/>
        <end position="312"/>
    </location>
</feature>
<evidence type="ECO:0000313" key="4">
    <source>
        <dbReference type="Proteomes" id="UP000465112"/>
    </source>
</evidence>
<keyword evidence="4" id="KW-1185">Reference proteome</keyword>
<feature type="compositionally biased region" description="Basic and acidic residues" evidence="1">
    <location>
        <begin position="303"/>
        <end position="312"/>
    </location>
</feature>
<dbReference type="AlphaFoldDB" id="A0A6A5EI82"/>
<feature type="compositionally biased region" description="Polar residues" evidence="1">
    <location>
        <begin position="60"/>
        <end position="69"/>
    </location>
</feature>
<dbReference type="EMBL" id="VHII01000016">
    <property type="protein sequence ID" value="KAF1378029.1"/>
    <property type="molecule type" value="Genomic_DNA"/>
</dbReference>
<sequence>MSSGLDGGGGEGRGGRGGRQLFLSSHRCPEVDLLPHHDSKTQIPPPRSIVPAERSHAGRSEQTYLSTCCSAGEEGEEGEGSISEWSEEDLSLHFSPSIILQSDDESDPESGFECVDVTVESQVKGPEGAGLKMVPKRLIQLKKKDAVNATEGGADGELSANELLRPRPDLLLRQHSMPAALPPSSSDVDGCSVYRGLVAAAPRGCNGGGDSAPRQRLQKSFSLDETKTKMASCIIKSILSKKMQVEQNSTSCLLPQRRLKISEENRSARPGPFIRTAGDWDCHGNTPTPATHGHHGNTPTPATHDHHGNTPKPAIHEQIRQLQQQAFLCFLPAQGGSDVTGSGALLRGPAPCGPAPCGLAPCHMMLDPQSGRCFYVDSAPPPQRKVLLDPETGQFFQVFLPADTNPGVFVMRCANSAPTMISPAPTMISPAPAVLSVLQFQPTVAMSSLYAPPCLAFTLHTPSAP</sequence>
<feature type="compositionally biased region" description="Gly residues" evidence="1">
    <location>
        <begin position="1"/>
        <end position="18"/>
    </location>
</feature>
<feature type="compositionally biased region" description="Acidic residues" evidence="1">
    <location>
        <begin position="73"/>
        <end position="83"/>
    </location>
</feature>
<name>A0A6A5EI82_PERFL</name>
<feature type="region of interest" description="Disordered" evidence="1">
    <location>
        <begin position="1"/>
        <end position="83"/>
    </location>
</feature>
<evidence type="ECO:0000259" key="2">
    <source>
        <dbReference type="Pfam" id="PF15232"/>
    </source>
</evidence>
<accession>A0A6A5EI82</accession>
<evidence type="ECO:0000256" key="1">
    <source>
        <dbReference type="SAM" id="MobiDB-lite"/>
    </source>
</evidence>
<protein>
    <recommendedName>
        <fullName evidence="2">DUF4585 domain-containing protein</fullName>
    </recommendedName>
</protein>
<dbReference type="Pfam" id="PF15232">
    <property type="entry name" value="DUF4585"/>
    <property type="match status" value="1"/>
</dbReference>
<dbReference type="PANTHER" id="PTHR33775">
    <property type="entry name" value="CARDIAC-ENRICHED FHL2-INTERACTING PROTEIN-RELATED"/>
    <property type="match status" value="1"/>
</dbReference>
<gene>
    <name evidence="3" type="ORF">PFLUV_G00185350</name>
</gene>
<feature type="compositionally biased region" description="Basic and acidic residues" evidence="1">
    <location>
        <begin position="27"/>
        <end position="40"/>
    </location>
</feature>
<comment type="caution">
    <text evidence="3">The sequence shown here is derived from an EMBL/GenBank/DDBJ whole genome shotgun (WGS) entry which is preliminary data.</text>
</comment>
<reference evidence="3 4" key="1">
    <citation type="submission" date="2019-06" db="EMBL/GenBank/DDBJ databases">
        <title>A chromosome-scale genome assembly of the European perch, Perca fluviatilis.</title>
        <authorList>
            <person name="Roques C."/>
            <person name="Zahm M."/>
            <person name="Cabau C."/>
            <person name="Klopp C."/>
            <person name="Bouchez O."/>
            <person name="Donnadieu C."/>
            <person name="Kuhl H."/>
            <person name="Gislard M."/>
            <person name="Guendouz S."/>
            <person name="Journot L."/>
            <person name="Haffray P."/>
            <person name="Bestin A."/>
            <person name="Morvezen R."/>
            <person name="Feron R."/>
            <person name="Wen M."/>
            <person name="Jouanno E."/>
            <person name="Herpin A."/>
            <person name="Schartl M."/>
            <person name="Postlethwait J."/>
            <person name="Schaerlinger B."/>
            <person name="Chardard D."/>
            <person name="Lecocq T."/>
            <person name="Poncet C."/>
            <person name="Jaffrelo L."/>
            <person name="Lampietro C."/>
            <person name="Guiguen Y."/>
        </authorList>
    </citation>
    <scope>NUCLEOTIDE SEQUENCE [LARGE SCALE GENOMIC DNA]</scope>
    <source>
        <tissue evidence="3">Blood</tissue>
    </source>
</reference>
<organism evidence="3 4">
    <name type="scientific">Perca fluviatilis</name>
    <name type="common">European perch</name>
    <dbReference type="NCBI Taxonomy" id="8168"/>
    <lineage>
        <taxon>Eukaryota</taxon>
        <taxon>Metazoa</taxon>
        <taxon>Chordata</taxon>
        <taxon>Craniata</taxon>
        <taxon>Vertebrata</taxon>
        <taxon>Euteleostomi</taxon>
        <taxon>Actinopterygii</taxon>
        <taxon>Neopterygii</taxon>
        <taxon>Teleostei</taxon>
        <taxon>Neoteleostei</taxon>
        <taxon>Acanthomorphata</taxon>
        <taxon>Eupercaria</taxon>
        <taxon>Perciformes</taxon>
        <taxon>Percoidei</taxon>
        <taxon>Percidae</taxon>
        <taxon>Percinae</taxon>
        <taxon>Perca</taxon>
    </lineage>
</organism>
<evidence type="ECO:0000313" key="3">
    <source>
        <dbReference type="EMBL" id="KAF1378029.1"/>
    </source>
</evidence>
<dbReference type="Proteomes" id="UP000465112">
    <property type="component" value="Chromosome 16"/>
</dbReference>
<dbReference type="InterPro" id="IPR027838">
    <property type="entry name" value="DUF4585"/>
</dbReference>
<dbReference type="InterPro" id="IPR052303">
    <property type="entry name" value="CEFIP"/>
</dbReference>
<proteinExistence type="predicted"/>
<feature type="domain" description="DUF4585" evidence="2">
    <location>
        <begin position="361"/>
        <end position="424"/>
    </location>
</feature>